<reference evidence="5 6" key="1">
    <citation type="submission" date="2024-06" db="EMBL/GenBank/DDBJ databases">
        <title>Genomic Encyclopedia of Type Strains, Phase IV (KMG-IV): sequencing the most valuable type-strain genomes for metagenomic binning, comparative biology and taxonomic classification.</title>
        <authorList>
            <person name="Goeker M."/>
        </authorList>
    </citation>
    <scope>NUCLEOTIDE SEQUENCE [LARGE SCALE GENOMIC DNA]</scope>
    <source>
        <strain evidence="5 6">DSM 27865</strain>
    </source>
</reference>
<dbReference type="SUPFAM" id="SSF64288">
    <property type="entry name" value="Chorismate lyase-like"/>
    <property type="match status" value="1"/>
</dbReference>
<organism evidence="5 6">
    <name type="scientific">Aquamicrobium terrae</name>
    <dbReference type="NCBI Taxonomy" id="1324945"/>
    <lineage>
        <taxon>Bacteria</taxon>
        <taxon>Pseudomonadati</taxon>
        <taxon>Pseudomonadota</taxon>
        <taxon>Alphaproteobacteria</taxon>
        <taxon>Hyphomicrobiales</taxon>
        <taxon>Phyllobacteriaceae</taxon>
        <taxon>Aquamicrobium</taxon>
    </lineage>
</organism>
<keyword evidence="2" id="KW-0238">DNA-binding</keyword>
<name>A0ABV2N2F9_9HYPH</name>
<dbReference type="SUPFAM" id="SSF46785">
    <property type="entry name" value="Winged helix' DNA-binding domain"/>
    <property type="match status" value="1"/>
</dbReference>
<keyword evidence="1" id="KW-0805">Transcription regulation</keyword>
<feature type="domain" description="HTH gntR-type" evidence="4">
    <location>
        <begin position="19"/>
        <end position="87"/>
    </location>
</feature>
<dbReference type="PANTHER" id="PTHR44846:SF16">
    <property type="entry name" value="TRANSCRIPTIONAL REGULATOR PHNF-RELATED"/>
    <property type="match status" value="1"/>
</dbReference>
<dbReference type="CDD" id="cd07377">
    <property type="entry name" value="WHTH_GntR"/>
    <property type="match status" value="1"/>
</dbReference>
<dbReference type="Pfam" id="PF00392">
    <property type="entry name" value="GntR"/>
    <property type="match status" value="1"/>
</dbReference>
<dbReference type="EMBL" id="JBEPML010000012">
    <property type="protein sequence ID" value="MET3793241.1"/>
    <property type="molecule type" value="Genomic_DNA"/>
</dbReference>
<dbReference type="InterPro" id="IPR036390">
    <property type="entry name" value="WH_DNA-bd_sf"/>
</dbReference>
<sequence>MATDKDKTASFDLVLEGNGPRHQQIERAIRAKIQSGAWPPGYHIPPEEELARHLGVSRNPLNKVLRNLADAKLITRRPRLGTFVSERTDNHAVIGVIDIQNEIEKSGRRYSFDVLERRVITAREFEIWTDVDGDEKLLRLSLLHKANDVGEVFEERLIRLSVVPEAEAESFQSVLPNQWLLARLPCTKLINTVKATLPGRRIANALGLAQGEPLLVSERRSWADDDVVTWVRLSFPGYRNEFVGEFNPLLPASGIT</sequence>
<proteinExistence type="predicted"/>
<dbReference type="InterPro" id="IPR000524">
    <property type="entry name" value="Tscrpt_reg_HTH_GntR"/>
</dbReference>
<dbReference type="InterPro" id="IPR050679">
    <property type="entry name" value="Bact_HTH_transcr_reg"/>
</dbReference>
<dbReference type="SMART" id="SM00866">
    <property type="entry name" value="UTRA"/>
    <property type="match status" value="1"/>
</dbReference>
<dbReference type="SMART" id="SM00345">
    <property type="entry name" value="HTH_GNTR"/>
    <property type="match status" value="1"/>
</dbReference>
<evidence type="ECO:0000259" key="4">
    <source>
        <dbReference type="PROSITE" id="PS50949"/>
    </source>
</evidence>
<evidence type="ECO:0000256" key="3">
    <source>
        <dbReference type="ARBA" id="ARBA00023163"/>
    </source>
</evidence>
<dbReference type="InterPro" id="IPR028978">
    <property type="entry name" value="Chorismate_lyase_/UTRA_dom_sf"/>
</dbReference>
<keyword evidence="3" id="KW-0804">Transcription</keyword>
<gene>
    <name evidence="5" type="ORF">ABID37_003465</name>
</gene>
<keyword evidence="6" id="KW-1185">Reference proteome</keyword>
<dbReference type="Pfam" id="PF07702">
    <property type="entry name" value="UTRA"/>
    <property type="match status" value="1"/>
</dbReference>
<evidence type="ECO:0000256" key="2">
    <source>
        <dbReference type="ARBA" id="ARBA00023125"/>
    </source>
</evidence>
<dbReference type="InterPro" id="IPR036388">
    <property type="entry name" value="WH-like_DNA-bd_sf"/>
</dbReference>
<dbReference type="RefSeq" id="WP_354196991.1">
    <property type="nucleotide sequence ID" value="NZ_JBEPML010000012.1"/>
</dbReference>
<evidence type="ECO:0000256" key="1">
    <source>
        <dbReference type="ARBA" id="ARBA00023015"/>
    </source>
</evidence>
<comment type="caution">
    <text evidence="5">The sequence shown here is derived from an EMBL/GenBank/DDBJ whole genome shotgun (WGS) entry which is preliminary data.</text>
</comment>
<dbReference type="PROSITE" id="PS50949">
    <property type="entry name" value="HTH_GNTR"/>
    <property type="match status" value="1"/>
</dbReference>
<dbReference type="InterPro" id="IPR011663">
    <property type="entry name" value="UTRA"/>
</dbReference>
<protein>
    <submittedName>
        <fullName evidence="5">GntR family histidine utilization transcriptional repressor</fullName>
    </submittedName>
</protein>
<evidence type="ECO:0000313" key="6">
    <source>
        <dbReference type="Proteomes" id="UP001549076"/>
    </source>
</evidence>
<dbReference type="Proteomes" id="UP001549076">
    <property type="component" value="Unassembled WGS sequence"/>
</dbReference>
<evidence type="ECO:0000313" key="5">
    <source>
        <dbReference type="EMBL" id="MET3793241.1"/>
    </source>
</evidence>
<dbReference type="Gene3D" id="3.40.1410.10">
    <property type="entry name" value="Chorismate lyase-like"/>
    <property type="match status" value="1"/>
</dbReference>
<accession>A0ABV2N2F9</accession>
<dbReference type="Gene3D" id="1.10.10.10">
    <property type="entry name" value="Winged helix-like DNA-binding domain superfamily/Winged helix DNA-binding domain"/>
    <property type="match status" value="1"/>
</dbReference>
<dbReference type="PANTHER" id="PTHR44846">
    <property type="entry name" value="MANNOSYL-D-GLYCERATE TRANSPORT/METABOLISM SYSTEM REPRESSOR MNGR-RELATED"/>
    <property type="match status" value="1"/>
</dbReference>